<dbReference type="Proteomes" id="UP000609879">
    <property type="component" value="Unassembled WGS sequence"/>
</dbReference>
<dbReference type="SMART" id="SM00421">
    <property type="entry name" value="HTH_LUXR"/>
    <property type="match status" value="1"/>
</dbReference>
<dbReference type="PROSITE" id="PS00622">
    <property type="entry name" value="HTH_LUXR_1"/>
    <property type="match status" value="1"/>
</dbReference>
<evidence type="ECO:0000313" key="6">
    <source>
        <dbReference type="Proteomes" id="UP000609879"/>
    </source>
</evidence>
<dbReference type="InterPro" id="IPR000792">
    <property type="entry name" value="Tscrpt_reg_LuxR_C"/>
</dbReference>
<keyword evidence="2" id="KW-0067">ATP-binding</keyword>
<evidence type="ECO:0000259" key="4">
    <source>
        <dbReference type="PROSITE" id="PS50043"/>
    </source>
</evidence>
<protein>
    <submittedName>
        <fullName evidence="5">Transcriptional regulator</fullName>
    </submittedName>
</protein>
<dbReference type="PANTHER" id="PTHR16305:SF35">
    <property type="entry name" value="TRANSCRIPTIONAL ACTIVATOR DOMAIN"/>
    <property type="match status" value="1"/>
</dbReference>
<feature type="region of interest" description="Disordered" evidence="3">
    <location>
        <begin position="892"/>
        <end position="915"/>
    </location>
</feature>
<dbReference type="PRINTS" id="PR00038">
    <property type="entry name" value="HTHLUXR"/>
</dbReference>
<dbReference type="CDD" id="cd06170">
    <property type="entry name" value="LuxR_C_like"/>
    <property type="match status" value="1"/>
</dbReference>
<sequence>MLGQLADVVRSGRSAVLVVRGDPGVGKTALLDFLAEHAPGCRVLRVTGVQSEMELPFAGLQMLCAPMLDGLDRLPGPQMEALRTALGLSFGPPPSPFLVGLAALNLLATAAAEHPLLCLIDDVQWLDQASAQALGFAARRLVADRVGLVFAARTTGSELDGLPDLEVGGLREGDARELLKSVVAGPLDERVRDLIVAETGGNPLALLELPRGLTHTEMAGGFGLPGAVPLTGRIEQSFGRQLAALPGPTRSLLLLAAADSSGDPALVWRAAERLGISAQAATPAVGAELVEFGSRVRFWHPLVRSAVYRSASFEERQRAHRVIAEMIDPRIDPDRRAWHRAQAAAGPDEEVAAELERSAGKAQERGGMAAAAAFMQRAVALSVDAAGRVERTLAAVELSARAGAFRQALELLAALRPEVLDEPASARADLLRGQIAFASGLGSDAPPLLLGAAKRLERWDMSLARETYLTAWMAAQFAGHLADEGDVAEVSEAALALPAPSGTPSVADLLLDGLARLVSDGRAAAAPALRRALAAFGNGDVSTEEWLRWGWPAQSAAILLQDEDSWRTIAARKTELSRNVGALDQLPVDLASQAVTQMRIGELSVARSLIAEAEALSRATGTVYPPFAPVWLACLSGDEAGAGPLIESMIATGAATGQGHAVDHAHYVASILYNGLGRYDDAMAAAQHATEDPLYIRMWALPELVEAAVRCGDLEAARAAADRQTGAPTAGRTDYDLGMQARSRALLSDGETAGDLYREAIDRLSRTTLRLELARAHLLYGEWLRRQSRRADARKQLRTAYRMLTDMGAGAFAGRARRELMAIGETIGEPPTATRTLLTAQEATVARLARDGLTNTEIGGQLFLSARTVEWHLSNVFTKLGINSRRDLHRELTDHGQRAAARRRGQTPHYRKGSS</sequence>
<dbReference type="InterPro" id="IPR041664">
    <property type="entry name" value="AAA_16"/>
</dbReference>
<evidence type="ECO:0000313" key="5">
    <source>
        <dbReference type="EMBL" id="GID80242.1"/>
    </source>
</evidence>
<dbReference type="SUPFAM" id="SSF52540">
    <property type="entry name" value="P-loop containing nucleoside triphosphate hydrolases"/>
    <property type="match status" value="1"/>
</dbReference>
<dbReference type="Pfam" id="PF13191">
    <property type="entry name" value="AAA_16"/>
    <property type="match status" value="1"/>
</dbReference>
<keyword evidence="1" id="KW-0547">Nucleotide-binding</keyword>
<evidence type="ECO:0000256" key="3">
    <source>
        <dbReference type="SAM" id="MobiDB-lite"/>
    </source>
</evidence>
<dbReference type="EMBL" id="BOMI01000188">
    <property type="protein sequence ID" value="GID80242.1"/>
    <property type="molecule type" value="Genomic_DNA"/>
</dbReference>
<comment type="caution">
    <text evidence="5">The sequence shown here is derived from an EMBL/GenBank/DDBJ whole genome shotgun (WGS) entry which is preliminary data.</text>
</comment>
<dbReference type="InterPro" id="IPR027417">
    <property type="entry name" value="P-loop_NTPase"/>
</dbReference>
<feature type="compositionally biased region" description="Basic residues" evidence="3">
    <location>
        <begin position="900"/>
        <end position="915"/>
    </location>
</feature>
<feature type="domain" description="HTH luxR-type" evidence="4">
    <location>
        <begin position="831"/>
        <end position="896"/>
    </location>
</feature>
<dbReference type="Pfam" id="PF00196">
    <property type="entry name" value="GerE"/>
    <property type="match status" value="1"/>
</dbReference>
<dbReference type="SUPFAM" id="SSF46894">
    <property type="entry name" value="C-terminal effector domain of the bipartite response regulators"/>
    <property type="match status" value="1"/>
</dbReference>
<dbReference type="Gene3D" id="1.10.10.10">
    <property type="entry name" value="Winged helix-like DNA-binding domain superfamily/Winged helix DNA-binding domain"/>
    <property type="match status" value="1"/>
</dbReference>
<evidence type="ECO:0000256" key="1">
    <source>
        <dbReference type="ARBA" id="ARBA00022741"/>
    </source>
</evidence>
<dbReference type="PANTHER" id="PTHR16305">
    <property type="entry name" value="TESTICULAR SOLUBLE ADENYLYL CYCLASE"/>
    <property type="match status" value="1"/>
</dbReference>
<dbReference type="InterPro" id="IPR016032">
    <property type="entry name" value="Sig_transdc_resp-reg_C-effctor"/>
</dbReference>
<evidence type="ECO:0000256" key="2">
    <source>
        <dbReference type="ARBA" id="ARBA00022840"/>
    </source>
</evidence>
<dbReference type="PROSITE" id="PS50043">
    <property type="entry name" value="HTH_LUXR_2"/>
    <property type="match status" value="1"/>
</dbReference>
<proteinExistence type="predicted"/>
<name>A0ABQ3YJV2_9ACTN</name>
<accession>A0ABQ3YJV2</accession>
<keyword evidence="6" id="KW-1185">Reference proteome</keyword>
<dbReference type="InterPro" id="IPR036388">
    <property type="entry name" value="WH-like_DNA-bd_sf"/>
</dbReference>
<organism evidence="5 6">
    <name type="scientific">Paractinoplanes deccanensis</name>
    <dbReference type="NCBI Taxonomy" id="113561"/>
    <lineage>
        <taxon>Bacteria</taxon>
        <taxon>Bacillati</taxon>
        <taxon>Actinomycetota</taxon>
        <taxon>Actinomycetes</taxon>
        <taxon>Micromonosporales</taxon>
        <taxon>Micromonosporaceae</taxon>
        <taxon>Paractinoplanes</taxon>
    </lineage>
</organism>
<reference evidence="5 6" key="1">
    <citation type="submission" date="2021-01" db="EMBL/GenBank/DDBJ databases">
        <title>Whole genome shotgun sequence of Actinoplanes deccanensis NBRC 13994.</title>
        <authorList>
            <person name="Komaki H."/>
            <person name="Tamura T."/>
        </authorList>
    </citation>
    <scope>NUCLEOTIDE SEQUENCE [LARGE SCALE GENOMIC DNA]</scope>
    <source>
        <strain evidence="5 6">NBRC 13994</strain>
    </source>
</reference>
<gene>
    <name evidence="5" type="ORF">Ade02nite_88830</name>
</gene>